<dbReference type="SMART" id="SM00060">
    <property type="entry name" value="FN3"/>
    <property type="match status" value="1"/>
</dbReference>
<dbReference type="GO" id="GO:0005737">
    <property type="term" value="C:cytoplasm"/>
    <property type="evidence" value="ECO:0007669"/>
    <property type="project" value="TreeGrafter"/>
</dbReference>
<dbReference type="InterPro" id="IPR006644">
    <property type="entry name" value="Cadg"/>
</dbReference>
<keyword evidence="1 5" id="KW-0732">Signal</keyword>
<dbReference type="SUPFAM" id="SSF49313">
    <property type="entry name" value="Cadherin-like"/>
    <property type="match status" value="3"/>
</dbReference>
<proteinExistence type="predicted"/>
<dbReference type="GO" id="GO:0004930">
    <property type="term" value="F:G protein-coupled receptor activity"/>
    <property type="evidence" value="ECO:0007669"/>
    <property type="project" value="InterPro"/>
</dbReference>
<dbReference type="SUPFAM" id="SSF141072">
    <property type="entry name" value="CalX-like"/>
    <property type="match status" value="1"/>
</dbReference>
<evidence type="ECO:0000256" key="4">
    <source>
        <dbReference type="SAM" id="MobiDB-lite"/>
    </source>
</evidence>
<dbReference type="SMART" id="SM00237">
    <property type="entry name" value="Calx_beta"/>
    <property type="match status" value="1"/>
</dbReference>
<gene>
    <name evidence="7" type="ORF">KME65_05410</name>
</gene>
<dbReference type="InterPro" id="IPR015919">
    <property type="entry name" value="Cadherin-like_sf"/>
</dbReference>
<protein>
    <submittedName>
        <fullName evidence="7">Ig domain-containing protein</fullName>
    </submittedName>
</protein>
<evidence type="ECO:0000256" key="2">
    <source>
        <dbReference type="ARBA" id="ARBA00022737"/>
    </source>
</evidence>
<evidence type="ECO:0000313" key="8">
    <source>
        <dbReference type="Proteomes" id="UP000770889"/>
    </source>
</evidence>
<sequence length="610" mass="64728">MKFPRTLLSLVLVPSLFLTEINQLQAGSDAYEQADDITFTRAVWRKPKDLLVFRGTGTPGTEVKLYLAGTDSFLGSHTVNRRGRWHLIFFEPASIPCSVRAESSTSTIETDVHRAPDDCVSQPETTENSAPVIAGSPRTQVAEGEAYSFVPSADDADGDDLTFSIVNRPSWCNFNSSTGRLSGTPDYNAAGTTRDIRISVSDGTETATLDAFSLTVDDSNRAPTISGSPVTNIEEGTAYSFTPTASDPDGDALTFSISNMPAWAAFNSNTGNLSGTPGSNSAGTYSNVVISVSDGSEVATLGGFTITIADNAPEGGRFQFAQAGYSVDEGSSVTLTITRDNSNGEARVNYGTYGVEARHRVDYNGFPWTTLVFNEGETSKTITLQTLSDDVTESDETLGVHLDAPSDGYSLASPSISVVTIQDVSDPNSEPVISGTPDQNAVVGSEYRFTPDASDADNDTLSFSVTNLPAWASFNNQNGVLSGTPSEEDVGTFSDIVISVSDGTASASLSPLNITVAAAEPEVGSISLSWVPPTSRTDGTALDLSEISGYKIYMGSTRDNLEQVVDLADCTVHDYVVNDLVTGDYYFAVTTYDMEGNESDFSNVAMKSTM</sequence>
<keyword evidence="3" id="KW-0106">Calcium</keyword>
<dbReference type="PANTHER" id="PTHR46682:SF1">
    <property type="entry name" value="ADHESION G-PROTEIN COUPLED RECEPTOR V1"/>
    <property type="match status" value="1"/>
</dbReference>
<feature type="domain" description="Fibronectin type-III" evidence="6">
    <location>
        <begin position="510"/>
        <end position="610"/>
    </location>
</feature>
<evidence type="ECO:0000256" key="3">
    <source>
        <dbReference type="ARBA" id="ARBA00022837"/>
    </source>
</evidence>
<reference evidence="7 8" key="1">
    <citation type="submission" date="2021-05" db="EMBL/GenBank/DDBJ databases">
        <title>Genetic and Functional Diversity in Clade A Lucinid endosymbionts from the Bahamas.</title>
        <authorList>
            <person name="Giani N.M."/>
            <person name="Engel A.S."/>
            <person name="Campbell B.J."/>
        </authorList>
    </citation>
    <scope>NUCLEOTIDE SEQUENCE [LARGE SCALE GENOMIC DNA]</scope>
    <source>
        <strain evidence="7">LUC16012Gg_MoonRockCtena</strain>
    </source>
</reference>
<dbReference type="Proteomes" id="UP000770889">
    <property type="component" value="Unassembled WGS sequence"/>
</dbReference>
<dbReference type="AlphaFoldDB" id="A0A944QU94"/>
<dbReference type="InterPro" id="IPR003961">
    <property type="entry name" value="FN3_dom"/>
</dbReference>
<dbReference type="SUPFAM" id="SSF49265">
    <property type="entry name" value="Fibronectin type III"/>
    <property type="match status" value="1"/>
</dbReference>
<dbReference type="InterPro" id="IPR003644">
    <property type="entry name" value="Calx_beta"/>
</dbReference>
<evidence type="ECO:0000313" key="7">
    <source>
        <dbReference type="EMBL" id="MBT2988381.1"/>
    </source>
</evidence>
<feature type="region of interest" description="Disordered" evidence="4">
    <location>
        <begin position="108"/>
        <end position="132"/>
    </location>
</feature>
<dbReference type="GO" id="GO:0001965">
    <property type="term" value="F:G-protein alpha-subunit binding"/>
    <property type="evidence" value="ECO:0007669"/>
    <property type="project" value="TreeGrafter"/>
</dbReference>
<dbReference type="PROSITE" id="PS50853">
    <property type="entry name" value="FN3"/>
    <property type="match status" value="1"/>
</dbReference>
<dbReference type="InterPro" id="IPR026919">
    <property type="entry name" value="ADGRV1"/>
</dbReference>
<feature type="chain" id="PRO_5037606146" evidence="5">
    <location>
        <begin position="27"/>
        <end position="610"/>
    </location>
</feature>
<dbReference type="GO" id="GO:0071277">
    <property type="term" value="P:cellular response to calcium ion"/>
    <property type="evidence" value="ECO:0007669"/>
    <property type="project" value="TreeGrafter"/>
</dbReference>
<dbReference type="InterPro" id="IPR038081">
    <property type="entry name" value="CalX-like_sf"/>
</dbReference>
<dbReference type="SMART" id="SM00736">
    <property type="entry name" value="CADG"/>
    <property type="match status" value="3"/>
</dbReference>
<evidence type="ECO:0000259" key="6">
    <source>
        <dbReference type="PROSITE" id="PS50853"/>
    </source>
</evidence>
<dbReference type="PANTHER" id="PTHR46682">
    <property type="entry name" value="ADHESION G-PROTEIN COUPLED RECEPTOR V1"/>
    <property type="match status" value="1"/>
</dbReference>
<dbReference type="GO" id="GO:0010855">
    <property type="term" value="F:adenylate cyclase inhibitor activity"/>
    <property type="evidence" value="ECO:0007669"/>
    <property type="project" value="TreeGrafter"/>
</dbReference>
<dbReference type="GO" id="GO:0016020">
    <property type="term" value="C:membrane"/>
    <property type="evidence" value="ECO:0007669"/>
    <property type="project" value="InterPro"/>
</dbReference>
<feature type="signal peptide" evidence="5">
    <location>
        <begin position="1"/>
        <end position="26"/>
    </location>
</feature>
<dbReference type="InterPro" id="IPR013783">
    <property type="entry name" value="Ig-like_fold"/>
</dbReference>
<comment type="caution">
    <text evidence="7">The sequence shown here is derived from an EMBL/GenBank/DDBJ whole genome shotgun (WGS) entry which is preliminary data.</text>
</comment>
<dbReference type="InterPro" id="IPR036116">
    <property type="entry name" value="FN3_sf"/>
</dbReference>
<dbReference type="Pfam" id="PF05345">
    <property type="entry name" value="He_PIG"/>
    <property type="match status" value="3"/>
</dbReference>
<dbReference type="GO" id="GO:0005509">
    <property type="term" value="F:calcium ion binding"/>
    <property type="evidence" value="ECO:0007669"/>
    <property type="project" value="InterPro"/>
</dbReference>
<accession>A0A944QU94</accession>
<dbReference type="EMBL" id="JAHHGM010000004">
    <property type="protein sequence ID" value="MBT2988381.1"/>
    <property type="molecule type" value="Genomic_DNA"/>
</dbReference>
<dbReference type="CDD" id="cd00063">
    <property type="entry name" value="FN3"/>
    <property type="match status" value="1"/>
</dbReference>
<dbReference type="Pfam" id="PF03160">
    <property type="entry name" value="Calx-beta"/>
    <property type="match status" value="1"/>
</dbReference>
<organism evidence="7 8">
    <name type="scientific">Candidatus Thiodiazotropha taylori</name>
    <dbReference type="NCBI Taxonomy" id="2792791"/>
    <lineage>
        <taxon>Bacteria</taxon>
        <taxon>Pseudomonadati</taxon>
        <taxon>Pseudomonadota</taxon>
        <taxon>Gammaproteobacteria</taxon>
        <taxon>Chromatiales</taxon>
        <taxon>Sedimenticolaceae</taxon>
        <taxon>Candidatus Thiodiazotropha</taxon>
    </lineage>
</organism>
<evidence type="ECO:0000256" key="1">
    <source>
        <dbReference type="ARBA" id="ARBA00022729"/>
    </source>
</evidence>
<dbReference type="Gene3D" id="2.60.40.2030">
    <property type="match status" value="1"/>
</dbReference>
<keyword evidence="2" id="KW-0677">Repeat</keyword>
<dbReference type="Gene3D" id="2.60.40.10">
    <property type="entry name" value="Immunoglobulins"/>
    <property type="match status" value="4"/>
</dbReference>
<evidence type="ECO:0000256" key="5">
    <source>
        <dbReference type="SAM" id="SignalP"/>
    </source>
</evidence>
<name>A0A944QU94_9GAMM</name>